<sequence length="372" mass="40138">MASLAVAALGVVSLVSLPLSLLDDGDEKLAVTVQLLADAALALLLAVASRAQMHSMAVVLLFLASRSFRVPTLRPAGSLTTSTNASCPTPWLSPSHRFEIWGDQEGGCGQIGSRKKTKGVSIPARTASSQQRRESYSAKMSSGEPVKLLGSFGSPFTHRAEAALRLKGVPYEFIQEDLGNKSDLLLAHNPVHKKVPLLLHGGRAVAESLVIVEYVDEAFPGGPSLLPADPLARAAARFWAQFVADRLSRTMFKALWAEEGEARDGFVAETKENLTLLEARLEGRRFFGGDSVGYLDIAASALAGWLPVLEEMAGAERSTLMGEEEFPLLCRWRGDYISDEAVRACLPSREQLVAYYAPKKDGFATRGKSPQK</sequence>
<reference evidence="1" key="1">
    <citation type="submission" date="2021-05" db="EMBL/GenBank/DDBJ databases">
        <authorList>
            <person name="Scholz U."/>
            <person name="Mascher M."/>
            <person name="Fiebig A."/>
        </authorList>
    </citation>
    <scope>NUCLEOTIDE SEQUENCE [LARGE SCALE GENOMIC DNA]</scope>
</reference>
<dbReference type="Proteomes" id="UP001732700">
    <property type="component" value="Chromosome 4A"/>
</dbReference>
<name>A0ACD5WMN5_AVESA</name>
<organism evidence="1 2">
    <name type="scientific">Avena sativa</name>
    <name type="common">Oat</name>
    <dbReference type="NCBI Taxonomy" id="4498"/>
    <lineage>
        <taxon>Eukaryota</taxon>
        <taxon>Viridiplantae</taxon>
        <taxon>Streptophyta</taxon>
        <taxon>Embryophyta</taxon>
        <taxon>Tracheophyta</taxon>
        <taxon>Spermatophyta</taxon>
        <taxon>Magnoliopsida</taxon>
        <taxon>Liliopsida</taxon>
        <taxon>Poales</taxon>
        <taxon>Poaceae</taxon>
        <taxon>BOP clade</taxon>
        <taxon>Pooideae</taxon>
        <taxon>Poodae</taxon>
        <taxon>Poeae</taxon>
        <taxon>Poeae Chloroplast Group 1 (Aveneae type)</taxon>
        <taxon>Aveninae</taxon>
        <taxon>Avena</taxon>
    </lineage>
</organism>
<keyword evidence="2" id="KW-1185">Reference proteome</keyword>
<dbReference type="EnsemblPlants" id="AVESA.00010b.r2.4AG0648600.1">
    <property type="protein sequence ID" value="AVESA.00010b.r2.4AG0648600.1.CDS"/>
    <property type="gene ID" value="AVESA.00010b.r2.4AG0648600"/>
</dbReference>
<evidence type="ECO:0000313" key="2">
    <source>
        <dbReference type="Proteomes" id="UP001732700"/>
    </source>
</evidence>
<evidence type="ECO:0000313" key="1">
    <source>
        <dbReference type="EnsemblPlants" id="AVESA.00010b.r2.4AG0648600.1.CDS"/>
    </source>
</evidence>
<reference evidence="1" key="2">
    <citation type="submission" date="2025-09" db="UniProtKB">
        <authorList>
            <consortium name="EnsemblPlants"/>
        </authorList>
    </citation>
    <scope>IDENTIFICATION</scope>
</reference>
<accession>A0ACD5WMN5</accession>
<proteinExistence type="predicted"/>
<protein>
    <submittedName>
        <fullName evidence="1">Uncharacterized protein</fullName>
    </submittedName>
</protein>